<dbReference type="InterPro" id="IPR009242">
    <property type="entry name" value="DUF896"/>
</dbReference>
<sequence>MLSKDKIKRINELSKKNKAGTITEEESIERKNLHKEYIQSMRDSIGAQIEGIKVVDPEGEDLTPNKVKEIQKERGLHNRDNE</sequence>
<comment type="subcellular location">
    <subcellularLocation>
        <location evidence="2">Cytoplasm</location>
    </subcellularLocation>
</comment>
<proteinExistence type="inferred from homology"/>
<dbReference type="Pfam" id="PF05979">
    <property type="entry name" value="DUF896"/>
    <property type="match status" value="1"/>
</dbReference>
<feature type="region of interest" description="Disordered" evidence="3">
    <location>
        <begin position="59"/>
        <end position="82"/>
    </location>
</feature>
<name>A0ABS0LHY3_9LACT</name>
<dbReference type="Proteomes" id="UP000823401">
    <property type="component" value="Unassembled WGS sequence"/>
</dbReference>
<keyword evidence="5" id="KW-1185">Reference proteome</keyword>
<keyword evidence="1 2" id="KW-0963">Cytoplasm</keyword>
<evidence type="ECO:0000256" key="1">
    <source>
        <dbReference type="ARBA" id="ARBA00022490"/>
    </source>
</evidence>
<organism evidence="4 5">
    <name type="scientific">Ruoffia tabacinasalis</name>
    <dbReference type="NCBI Taxonomy" id="87458"/>
    <lineage>
        <taxon>Bacteria</taxon>
        <taxon>Bacillati</taxon>
        <taxon>Bacillota</taxon>
        <taxon>Bacilli</taxon>
        <taxon>Lactobacillales</taxon>
        <taxon>Aerococcaceae</taxon>
        <taxon>Ruoffia</taxon>
    </lineage>
</organism>
<dbReference type="PANTHER" id="PTHR37300">
    <property type="entry name" value="UPF0291 PROTEIN CBO2609/CLC_2481"/>
    <property type="match status" value="1"/>
</dbReference>
<dbReference type="HAMAP" id="MF_01103">
    <property type="entry name" value="UPF0291"/>
    <property type="match status" value="1"/>
</dbReference>
<evidence type="ECO:0000313" key="5">
    <source>
        <dbReference type="Proteomes" id="UP000823401"/>
    </source>
</evidence>
<dbReference type="PANTHER" id="PTHR37300:SF1">
    <property type="entry name" value="UPF0291 PROTEIN YNZC"/>
    <property type="match status" value="1"/>
</dbReference>
<reference evidence="4 5" key="1">
    <citation type="submission" date="2020-07" db="EMBL/GenBank/DDBJ databases">
        <title>Facklamia lactis sp. nov., isolated from raw milk.</title>
        <authorList>
            <person name="Doll E.V."/>
            <person name="Huptas C."/>
            <person name="Staib L."/>
            <person name="Wenning M."/>
            <person name="Scherer S."/>
        </authorList>
    </citation>
    <scope>NUCLEOTIDE SEQUENCE [LARGE SCALE GENOMIC DNA]</scope>
    <source>
        <strain evidence="4 5">DSM 104272</strain>
    </source>
</reference>
<evidence type="ECO:0000313" key="4">
    <source>
        <dbReference type="EMBL" id="MBG9977858.1"/>
    </source>
</evidence>
<evidence type="ECO:0000256" key="3">
    <source>
        <dbReference type="SAM" id="MobiDB-lite"/>
    </source>
</evidence>
<gene>
    <name evidence="4" type="ORF">HYQ42_03575</name>
</gene>
<evidence type="ECO:0000256" key="2">
    <source>
        <dbReference type="HAMAP-Rule" id="MF_01103"/>
    </source>
</evidence>
<comment type="caution">
    <text evidence="4">The sequence shown here is derived from an EMBL/GenBank/DDBJ whole genome shotgun (WGS) entry which is preliminary data.</text>
</comment>
<dbReference type="Gene3D" id="1.10.287.540">
    <property type="entry name" value="Helix hairpin bin"/>
    <property type="match status" value="1"/>
</dbReference>
<dbReference type="RefSeq" id="WP_197104010.1">
    <property type="nucleotide sequence ID" value="NZ_JACCEL010000006.1"/>
</dbReference>
<dbReference type="SUPFAM" id="SSF158221">
    <property type="entry name" value="YnzC-like"/>
    <property type="match status" value="1"/>
</dbReference>
<protein>
    <recommendedName>
        <fullName evidence="2">UPF0291 protein HYQ42_03575</fullName>
    </recommendedName>
</protein>
<accession>A0ABS0LHY3</accession>
<dbReference type="EMBL" id="JACCEL010000006">
    <property type="protein sequence ID" value="MBG9977858.1"/>
    <property type="molecule type" value="Genomic_DNA"/>
</dbReference>
<comment type="similarity">
    <text evidence="2">Belongs to the UPF0291 family.</text>
</comment>
<feature type="compositionally biased region" description="Basic and acidic residues" evidence="3">
    <location>
        <begin position="66"/>
        <end position="82"/>
    </location>
</feature>